<dbReference type="InterPro" id="IPR003097">
    <property type="entry name" value="CysJ-like_FAD-binding"/>
</dbReference>
<dbReference type="InterPro" id="IPR029039">
    <property type="entry name" value="Flavoprotein-like_sf"/>
</dbReference>
<keyword evidence="7" id="KW-0813">Transport</keyword>
<dbReference type="Pfam" id="PF00258">
    <property type="entry name" value="Flavodoxin_1"/>
    <property type="match status" value="1"/>
</dbReference>
<evidence type="ECO:0000313" key="12">
    <source>
        <dbReference type="EMBL" id="POP52275.1"/>
    </source>
</evidence>
<dbReference type="Proteomes" id="UP000237222">
    <property type="component" value="Unassembled WGS sequence"/>
</dbReference>
<protein>
    <submittedName>
        <fullName evidence="12">NADP oxidoreductase</fullName>
    </submittedName>
</protein>
<dbReference type="Gene3D" id="3.40.50.360">
    <property type="match status" value="1"/>
</dbReference>
<comment type="caution">
    <text evidence="12">The sequence shown here is derived from an EMBL/GenBank/DDBJ whole genome shotgun (WGS) entry which is preliminary data.</text>
</comment>
<dbReference type="InterPro" id="IPR008254">
    <property type="entry name" value="Flavodoxin/NO_synth"/>
</dbReference>
<dbReference type="PROSITE" id="PS50902">
    <property type="entry name" value="FLAVODOXIN_LIKE"/>
    <property type="match status" value="1"/>
</dbReference>
<dbReference type="InterPro" id="IPR017927">
    <property type="entry name" value="FAD-bd_FR_type"/>
</dbReference>
<evidence type="ECO:0000256" key="7">
    <source>
        <dbReference type="ARBA" id="ARBA00022982"/>
    </source>
</evidence>
<dbReference type="GO" id="GO:0016491">
    <property type="term" value="F:oxidoreductase activity"/>
    <property type="evidence" value="ECO:0007669"/>
    <property type="project" value="UniProtKB-KW"/>
</dbReference>
<evidence type="ECO:0000259" key="10">
    <source>
        <dbReference type="PROSITE" id="PS50902"/>
    </source>
</evidence>
<accession>A0A2S4HE67</accession>
<keyword evidence="9" id="KW-0028">Amino-acid biosynthesis</keyword>
<dbReference type="Gene3D" id="1.20.990.10">
    <property type="entry name" value="NADPH-cytochrome p450 Reductase, Chain A, domain 3"/>
    <property type="match status" value="1"/>
</dbReference>
<name>A0A2S4HE67_9GAMM</name>
<dbReference type="SUPFAM" id="SSF52343">
    <property type="entry name" value="Ferredoxin reductase-like, C-terminal NADP-linked domain"/>
    <property type="match status" value="1"/>
</dbReference>
<organism evidence="12 13">
    <name type="scientific">Zhongshania marina</name>
    <dbReference type="NCBI Taxonomy" id="2304603"/>
    <lineage>
        <taxon>Bacteria</taxon>
        <taxon>Pseudomonadati</taxon>
        <taxon>Pseudomonadota</taxon>
        <taxon>Gammaproteobacteria</taxon>
        <taxon>Cellvibrionales</taxon>
        <taxon>Spongiibacteraceae</taxon>
        <taxon>Zhongshania</taxon>
    </lineage>
</organism>
<dbReference type="PRINTS" id="PR00371">
    <property type="entry name" value="FPNCR"/>
</dbReference>
<evidence type="ECO:0000256" key="4">
    <source>
        <dbReference type="ARBA" id="ARBA00022643"/>
    </source>
</evidence>
<dbReference type="RefSeq" id="WP_103684891.1">
    <property type="nucleotide sequence ID" value="NZ_PQGG01000030.1"/>
</dbReference>
<dbReference type="PROSITE" id="PS51384">
    <property type="entry name" value="FAD_FR"/>
    <property type="match status" value="1"/>
</dbReference>
<keyword evidence="3" id="KW-0285">Flavoprotein</keyword>
<comment type="cofactor">
    <cofactor evidence="2">
        <name>FAD</name>
        <dbReference type="ChEBI" id="CHEBI:57692"/>
    </cofactor>
</comment>
<dbReference type="Gene3D" id="3.40.50.80">
    <property type="entry name" value="Nucleotide-binding domain of ferredoxin-NADP reductase (FNR) module"/>
    <property type="match status" value="1"/>
</dbReference>
<dbReference type="InterPro" id="IPR017938">
    <property type="entry name" value="Riboflavin_synthase-like_b-brl"/>
</dbReference>
<dbReference type="Pfam" id="PF00175">
    <property type="entry name" value="NAD_binding_1"/>
    <property type="match status" value="1"/>
</dbReference>
<dbReference type="Gene3D" id="2.40.30.10">
    <property type="entry name" value="Translation factors"/>
    <property type="match status" value="1"/>
</dbReference>
<keyword evidence="9" id="KW-0198">Cysteine biosynthesis</keyword>
<evidence type="ECO:0000256" key="8">
    <source>
        <dbReference type="ARBA" id="ARBA00023002"/>
    </source>
</evidence>
<reference evidence="12" key="1">
    <citation type="submission" date="2018-01" db="EMBL/GenBank/DDBJ databases">
        <authorList>
            <person name="Yu X.-D."/>
        </authorList>
    </citation>
    <scope>NUCLEOTIDE SEQUENCE</scope>
    <source>
        <strain evidence="12">ZX-21</strain>
    </source>
</reference>
<comment type="cofactor">
    <cofactor evidence="1">
        <name>FMN</name>
        <dbReference type="ChEBI" id="CHEBI:58210"/>
    </cofactor>
</comment>
<evidence type="ECO:0000256" key="9">
    <source>
        <dbReference type="ARBA" id="ARBA00023192"/>
    </source>
</evidence>
<dbReference type="SUPFAM" id="SSF63380">
    <property type="entry name" value="Riboflavin synthase domain-like"/>
    <property type="match status" value="1"/>
</dbReference>
<dbReference type="PANTHER" id="PTHR19384:SF128">
    <property type="entry name" value="NADPH OXIDOREDUCTASE A"/>
    <property type="match status" value="1"/>
</dbReference>
<evidence type="ECO:0000256" key="2">
    <source>
        <dbReference type="ARBA" id="ARBA00001974"/>
    </source>
</evidence>
<dbReference type="GO" id="GO:0010181">
    <property type="term" value="F:FMN binding"/>
    <property type="evidence" value="ECO:0007669"/>
    <property type="project" value="InterPro"/>
</dbReference>
<keyword evidence="8" id="KW-0560">Oxidoreductase</keyword>
<keyword evidence="5" id="KW-0274">FAD</keyword>
<proteinExistence type="predicted"/>
<dbReference type="InterPro" id="IPR039261">
    <property type="entry name" value="FNR_nucleotide-bd"/>
</dbReference>
<dbReference type="OrthoDB" id="9816402at2"/>
<evidence type="ECO:0000256" key="3">
    <source>
        <dbReference type="ARBA" id="ARBA00022630"/>
    </source>
</evidence>
<dbReference type="GO" id="GO:0050660">
    <property type="term" value="F:flavin adenine dinucleotide binding"/>
    <property type="evidence" value="ECO:0007669"/>
    <property type="project" value="TreeGrafter"/>
</dbReference>
<dbReference type="InterPro" id="IPR001433">
    <property type="entry name" value="OxRdtase_FAD/NAD-bd"/>
</dbReference>
<dbReference type="InterPro" id="IPR001094">
    <property type="entry name" value="Flavdoxin-like"/>
</dbReference>
<keyword evidence="7" id="KW-0249">Electron transport</keyword>
<dbReference type="InterPro" id="IPR001709">
    <property type="entry name" value="Flavoprot_Pyr_Nucl_cyt_Rdtase"/>
</dbReference>
<dbReference type="PANTHER" id="PTHR19384">
    <property type="entry name" value="NITRIC OXIDE SYNTHASE-RELATED"/>
    <property type="match status" value="1"/>
</dbReference>
<dbReference type="Pfam" id="PF00667">
    <property type="entry name" value="FAD_binding_1"/>
    <property type="match status" value="1"/>
</dbReference>
<gene>
    <name evidence="12" type="ORF">C0068_12930</name>
</gene>
<keyword evidence="6" id="KW-0521">NADP</keyword>
<feature type="domain" description="FAD-binding FR-type" evidence="11">
    <location>
        <begin position="220"/>
        <end position="434"/>
    </location>
</feature>
<evidence type="ECO:0000313" key="13">
    <source>
        <dbReference type="Proteomes" id="UP000237222"/>
    </source>
</evidence>
<keyword evidence="4" id="KW-0288">FMN</keyword>
<feature type="domain" description="Flavodoxin-like" evidence="10">
    <location>
        <begin position="54"/>
        <end position="192"/>
    </location>
</feature>
<dbReference type="AlphaFoldDB" id="A0A2S4HE67"/>
<dbReference type="GO" id="GO:0005829">
    <property type="term" value="C:cytosol"/>
    <property type="evidence" value="ECO:0007669"/>
    <property type="project" value="TreeGrafter"/>
</dbReference>
<evidence type="ECO:0000256" key="6">
    <source>
        <dbReference type="ARBA" id="ARBA00022857"/>
    </source>
</evidence>
<evidence type="ECO:0000256" key="1">
    <source>
        <dbReference type="ARBA" id="ARBA00001917"/>
    </source>
</evidence>
<sequence>MQAPNHIFSKQQWRELHSLLNELDGKQSLWLSGYLAATAIESTATENSTDLNIPLIAFGTETNNCKQLAYLFGDLCRKSGVNVDVSDLSDIKPRALNKRDHFLVITSTHGDGAPPEPITPFYEALFSNEAPKLNNIKFSVLALGDSSYEKFCATGIQIDQRLEELGAHRFLPRQDCDVDYEESAKKWMASLLTLLPRSSKNSSDKLHLSIPIESTECSISNPFTLEVLSNLNLSSKSRNEPIHHLELAIGSNTISVEPGDAVGVYVANPPELVAALLDATGLSGEHPVTLDGHALQLVEALREHRDLTIPSLALLEYWSNLTNDAELTTIANSAKPDQRRYLRTIQVSDLIIKWPAHPDPQSLINTLRPLQPRLYDVANSLSAIDDEIHLTVKMYRYPFGKRREEGIASRFLLELQPGDSITLYPHQNARFHLPKDKTTPVIFFAEGTGIAPYRAFIQKLSTLEQAPQCWLLFKEQHFEEDFLYQIDIQRAHINSVITHIDTVFYDDSCEATLHSIALKNEQRLMSWIDKGAHLYFCGNRATLEHCESQLKRHYDFCLGEGKWTSLSKSKRIHRNLY</sequence>
<dbReference type="PRINTS" id="PR00369">
    <property type="entry name" value="FLAVODOXIN"/>
</dbReference>
<dbReference type="EMBL" id="PQGG01000030">
    <property type="protein sequence ID" value="POP52275.1"/>
    <property type="molecule type" value="Genomic_DNA"/>
</dbReference>
<dbReference type="InterPro" id="IPR023173">
    <property type="entry name" value="NADPH_Cyt_P450_Rdtase_alpha"/>
</dbReference>
<evidence type="ECO:0000259" key="11">
    <source>
        <dbReference type="PROSITE" id="PS51384"/>
    </source>
</evidence>
<dbReference type="GO" id="GO:0019344">
    <property type="term" value="P:cysteine biosynthetic process"/>
    <property type="evidence" value="ECO:0007669"/>
    <property type="project" value="UniProtKB-KW"/>
</dbReference>
<dbReference type="SUPFAM" id="SSF52218">
    <property type="entry name" value="Flavoproteins"/>
    <property type="match status" value="1"/>
</dbReference>
<evidence type="ECO:0000256" key="5">
    <source>
        <dbReference type="ARBA" id="ARBA00022827"/>
    </source>
</evidence>